<dbReference type="EMBL" id="CAJQZP010001584">
    <property type="protein sequence ID" value="CAG5055687.1"/>
    <property type="molecule type" value="Genomic_DNA"/>
</dbReference>
<dbReference type="SFLD" id="SFLDS00005">
    <property type="entry name" value="Isoprenoid_Synthase_Type_I"/>
    <property type="match status" value="1"/>
</dbReference>
<dbReference type="InterPro" id="IPR039702">
    <property type="entry name" value="FPS1-like"/>
</dbReference>
<keyword evidence="4" id="KW-0460">Magnesium</keyword>
<protein>
    <submittedName>
        <fullName evidence="6">(apollo) hypothetical protein</fullName>
    </submittedName>
</protein>
<dbReference type="OrthoDB" id="10257492at2759"/>
<dbReference type="PANTHER" id="PTHR11525:SF0">
    <property type="entry name" value="FARNESYL PYROPHOSPHATE SYNTHASE"/>
    <property type="match status" value="1"/>
</dbReference>
<comment type="caution">
    <text evidence="6">The sequence shown here is derived from an EMBL/GenBank/DDBJ whole genome shotgun (WGS) entry which is preliminary data.</text>
</comment>
<keyword evidence="2" id="KW-0808">Transferase</keyword>
<dbReference type="Pfam" id="PF00348">
    <property type="entry name" value="polyprenyl_synt"/>
    <property type="match status" value="1"/>
</dbReference>
<sequence>MDQARNLPDGNDEIQKAVAFSKEYVDNFRTIFPNIIDEALSKICYLDSWNIRNRIKEMTEYYTLEKKPMLGELMLYAYAMLEDNEVWKEEKRHQAYLLASVIEMGASYFLFTDDIQDDGKTRCGKVCWHLLPNVGTLAINDACMLRSFIQEILQQNFPEPLFYKITKFVNKIFFIAATGQHVDITLARDRNFDNFTMKCYCKMSEMKTAFPFIEVPIIFALILSNKATEESMQQIHNICVDMGVLIQIQNDITDFYDYEGLTKSSTDIQKGKCSWLAVKALELSNEDQRCIFEECYGSWDPTHVHKIRELYKELKLPQLLVQEKEARYETFFRKINELPPVCVPDVNFYQKLFKLIKNTRI</sequence>
<proteinExistence type="predicted"/>
<dbReference type="GO" id="GO:0004337">
    <property type="term" value="F:(2E,6E)-farnesyl diphosphate synthase activity"/>
    <property type="evidence" value="ECO:0007669"/>
    <property type="project" value="TreeGrafter"/>
</dbReference>
<dbReference type="AlphaFoldDB" id="A0A8S3YD37"/>
<accession>A0A8S3YD37</accession>
<evidence type="ECO:0000256" key="3">
    <source>
        <dbReference type="ARBA" id="ARBA00022723"/>
    </source>
</evidence>
<evidence type="ECO:0000313" key="6">
    <source>
        <dbReference type="EMBL" id="CAG5055687.1"/>
    </source>
</evidence>
<dbReference type="Proteomes" id="UP000691718">
    <property type="component" value="Unassembled WGS sequence"/>
</dbReference>
<keyword evidence="7" id="KW-1185">Reference proteome</keyword>
<comment type="cofactor">
    <cofactor evidence="1">
        <name>Mg(2+)</name>
        <dbReference type="ChEBI" id="CHEBI:18420"/>
    </cofactor>
</comment>
<gene>
    <name evidence="6" type="ORF">PAPOLLO_LOCUS26400</name>
</gene>
<dbReference type="GO" id="GO:0046872">
    <property type="term" value="F:metal ion binding"/>
    <property type="evidence" value="ECO:0007669"/>
    <property type="project" value="UniProtKB-KW"/>
</dbReference>
<dbReference type="PANTHER" id="PTHR11525">
    <property type="entry name" value="FARNESYL-PYROPHOSPHATE SYNTHETASE"/>
    <property type="match status" value="1"/>
</dbReference>
<reference evidence="6" key="1">
    <citation type="submission" date="2021-04" db="EMBL/GenBank/DDBJ databases">
        <authorList>
            <person name="Tunstrom K."/>
        </authorList>
    </citation>
    <scope>NUCLEOTIDE SEQUENCE</scope>
</reference>
<evidence type="ECO:0000313" key="7">
    <source>
        <dbReference type="Proteomes" id="UP000691718"/>
    </source>
</evidence>
<dbReference type="GO" id="GO:0005737">
    <property type="term" value="C:cytoplasm"/>
    <property type="evidence" value="ECO:0007669"/>
    <property type="project" value="TreeGrafter"/>
</dbReference>
<dbReference type="InterPro" id="IPR000092">
    <property type="entry name" value="Polyprenyl_synt"/>
</dbReference>
<evidence type="ECO:0000256" key="5">
    <source>
        <dbReference type="ARBA" id="ARBA00033740"/>
    </source>
</evidence>
<name>A0A8S3YD37_PARAO</name>
<evidence type="ECO:0000256" key="2">
    <source>
        <dbReference type="ARBA" id="ARBA00022679"/>
    </source>
</evidence>
<comment type="pathway">
    <text evidence="5">Pheromone biosynthesis.</text>
</comment>
<dbReference type="GO" id="GO:0004161">
    <property type="term" value="F:dimethylallyltranstransferase activity"/>
    <property type="evidence" value="ECO:0007669"/>
    <property type="project" value="TreeGrafter"/>
</dbReference>
<dbReference type="GO" id="GO:0045337">
    <property type="term" value="P:farnesyl diphosphate biosynthetic process"/>
    <property type="evidence" value="ECO:0007669"/>
    <property type="project" value="TreeGrafter"/>
</dbReference>
<organism evidence="6 7">
    <name type="scientific">Parnassius apollo</name>
    <name type="common">Apollo butterfly</name>
    <name type="synonym">Papilio apollo</name>
    <dbReference type="NCBI Taxonomy" id="110799"/>
    <lineage>
        <taxon>Eukaryota</taxon>
        <taxon>Metazoa</taxon>
        <taxon>Ecdysozoa</taxon>
        <taxon>Arthropoda</taxon>
        <taxon>Hexapoda</taxon>
        <taxon>Insecta</taxon>
        <taxon>Pterygota</taxon>
        <taxon>Neoptera</taxon>
        <taxon>Endopterygota</taxon>
        <taxon>Lepidoptera</taxon>
        <taxon>Glossata</taxon>
        <taxon>Ditrysia</taxon>
        <taxon>Papilionoidea</taxon>
        <taxon>Papilionidae</taxon>
        <taxon>Parnassiinae</taxon>
        <taxon>Parnassini</taxon>
        <taxon>Parnassius</taxon>
        <taxon>Parnassius</taxon>
    </lineage>
</organism>
<evidence type="ECO:0000256" key="1">
    <source>
        <dbReference type="ARBA" id="ARBA00001946"/>
    </source>
</evidence>
<evidence type="ECO:0000256" key="4">
    <source>
        <dbReference type="ARBA" id="ARBA00022842"/>
    </source>
</evidence>
<keyword evidence="3" id="KW-0479">Metal-binding</keyword>